<feature type="non-terminal residue" evidence="1">
    <location>
        <position position="1"/>
    </location>
</feature>
<evidence type="ECO:0000313" key="2">
    <source>
        <dbReference type="Proteomes" id="UP000309997"/>
    </source>
</evidence>
<organism evidence="1 2">
    <name type="scientific">Populus alba</name>
    <name type="common">White poplar</name>
    <dbReference type="NCBI Taxonomy" id="43335"/>
    <lineage>
        <taxon>Eukaryota</taxon>
        <taxon>Viridiplantae</taxon>
        <taxon>Streptophyta</taxon>
        <taxon>Embryophyta</taxon>
        <taxon>Tracheophyta</taxon>
        <taxon>Spermatophyta</taxon>
        <taxon>Magnoliopsida</taxon>
        <taxon>eudicotyledons</taxon>
        <taxon>Gunneridae</taxon>
        <taxon>Pentapetalae</taxon>
        <taxon>rosids</taxon>
        <taxon>fabids</taxon>
        <taxon>Malpighiales</taxon>
        <taxon>Salicaceae</taxon>
        <taxon>Saliceae</taxon>
        <taxon>Populus</taxon>
    </lineage>
</organism>
<accession>A0ACC4AYU3</accession>
<protein>
    <submittedName>
        <fullName evidence="1">Uncharacterized protein</fullName>
    </submittedName>
</protein>
<evidence type="ECO:0000313" key="1">
    <source>
        <dbReference type="EMBL" id="KAL3571378.1"/>
    </source>
</evidence>
<dbReference type="Proteomes" id="UP000309997">
    <property type="component" value="Unassembled WGS sequence"/>
</dbReference>
<gene>
    <name evidence="1" type="ORF">D5086_025282</name>
</gene>
<keyword evidence="2" id="KW-1185">Reference proteome</keyword>
<proteinExistence type="predicted"/>
<name>A0ACC4AYU3_POPAL</name>
<comment type="caution">
    <text evidence="1">The sequence shown here is derived from an EMBL/GenBank/DDBJ whole genome shotgun (WGS) entry which is preliminary data.</text>
</comment>
<dbReference type="EMBL" id="RCHU02000014">
    <property type="protein sequence ID" value="KAL3571378.1"/>
    <property type="molecule type" value="Genomic_DNA"/>
</dbReference>
<sequence>ETEYWMAVKQQGDNRRYLCLSAGFAMSFYLQSFLLHFRKSTCFYGIIKIFAMKIVGDDKGDWRCPLVAEYVEWMDGCLAGMMAATCFTMMILKQITVRWGIPYKKIGVLMLWKHGGVERLGDYRGLWFSSWVEIATVLSVTF</sequence>
<reference evidence="1 2" key="1">
    <citation type="journal article" date="2024" name="Plant Biotechnol. J.">
        <title>Genome and CRISPR/Cas9 system of a widespread forest tree (Populus alba) in the world.</title>
        <authorList>
            <person name="Liu Y.J."/>
            <person name="Jiang P.F."/>
            <person name="Han X.M."/>
            <person name="Li X.Y."/>
            <person name="Wang H.M."/>
            <person name="Wang Y.J."/>
            <person name="Wang X.X."/>
            <person name="Zeng Q.Y."/>
        </authorList>
    </citation>
    <scope>NUCLEOTIDE SEQUENCE [LARGE SCALE GENOMIC DNA]</scope>
    <source>
        <strain evidence="2">cv. PAL-ZL1</strain>
    </source>
</reference>